<dbReference type="Proteomes" id="UP001596523">
    <property type="component" value="Unassembled WGS sequence"/>
</dbReference>
<dbReference type="InterPro" id="IPR036390">
    <property type="entry name" value="WH_DNA-bd_sf"/>
</dbReference>
<keyword evidence="1" id="KW-0805">Transcription regulation</keyword>
<name>A0ABW2JR55_9ACTN</name>
<proteinExistence type="predicted"/>
<evidence type="ECO:0000256" key="2">
    <source>
        <dbReference type="ARBA" id="ARBA00023125"/>
    </source>
</evidence>
<keyword evidence="2" id="KW-0238">DNA-binding</keyword>
<dbReference type="Pfam" id="PF19361">
    <property type="entry name" value="DUF5937"/>
    <property type="match status" value="1"/>
</dbReference>
<sequence length="364" mass="40252">MANVLDLHGLPQERIVFALSPLAELGSALHVLAEPAHHPALHGWATATASALKPDLADRLCEAEFLWSSIRCDLLLPARPGDTLADELDQLDRIDDETFVATAFEITCTGRYEISTPSPLVDEDQRRRVREQAAARGPRQAAFVGRMLLDPDGLRAWLRRLFEDCEQAFFGDAWERVRVQLAADARHKTELLRHKGLADALTAASPALRLDEDGQRVHIDKLTTGRASAFADPDDPGVTLLPTVFGRPHLTLAHPVGWRPVLQYPVAGHQAPQTLTVQDVQQRMEALAHPVRMRLCRSLARGPHTTSELVDTYGLSAPEISRHLTALKKAGLISTRRRGRYVLHQLDLTAVARLGSDFIEGVLR</sequence>
<evidence type="ECO:0000313" key="5">
    <source>
        <dbReference type="EMBL" id="MFC7308307.1"/>
    </source>
</evidence>
<dbReference type="Pfam" id="PF12840">
    <property type="entry name" value="HTH_20"/>
    <property type="match status" value="1"/>
</dbReference>
<organism evidence="5 6">
    <name type="scientific">Streptomyces monticola</name>
    <dbReference type="NCBI Taxonomy" id="2666263"/>
    <lineage>
        <taxon>Bacteria</taxon>
        <taxon>Bacillati</taxon>
        <taxon>Actinomycetota</taxon>
        <taxon>Actinomycetes</taxon>
        <taxon>Kitasatosporales</taxon>
        <taxon>Streptomycetaceae</taxon>
        <taxon>Streptomyces</taxon>
    </lineage>
</organism>
<dbReference type="PANTHER" id="PTHR33154:SF33">
    <property type="entry name" value="TRANSCRIPTIONAL REPRESSOR SDPR"/>
    <property type="match status" value="1"/>
</dbReference>
<dbReference type="InterPro" id="IPR001845">
    <property type="entry name" value="HTH_ArsR_DNA-bd_dom"/>
</dbReference>
<evidence type="ECO:0000259" key="4">
    <source>
        <dbReference type="PROSITE" id="PS50987"/>
    </source>
</evidence>
<keyword evidence="3" id="KW-0804">Transcription</keyword>
<dbReference type="EMBL" id="JBHTCF010000015">
    <property type="protein sequence ID" value="MFC7308307.1"/>
    <property type="molecule type" value="Genomic_DNA"/>
</dbReference>
<dbReference type="PANTHER" id="PTHR33154">
    <property type="entry name" value="TRANSCRIPTIONAL REGULATOR, ARSR FAMILY"/>
    <property type="match status" value="1"/>
</dbReference>
<dbReference type="SMART" id="SM00418">
    <property type="entry name" value="HTH_ARSR"/>
    <property type="match status" value="1"/>
</dbReference>
<dbReference type="NCBIfam" id="NF033788">
    <property type="entry name" value="HTH_metalloreg"/>
    <property type="match status" value="1"/>
</dbReference>
<dbReference type="PRINTS" id="PR00778">
    <property type="entry name" value="HTHARSR"/>
</dbReference>
<dbReference type="PROSITE" id="PS50987">
    <property type="entry name" value="HTH_ARSR_2"/>
    <property type="match status" value="1"/>
</dbReference>
<dbReference type="Gene3D" id="1.10.10.10">
    <property type="entry name" value="Winged helix-like DNA-binding domain superfamily/Winged helix DNA-binding domain"/>
    <property type="match status" value="1"/>
</dbReference>
<evidence type="ECO:0000256" key="1">
    <source>
        <dbReference type="ARBA" id="ARBA00023015"/>
    </source>
</evidence>
<dbReference type="InterPro" id="IPR045981">
    <property type="entry name" value="DUF5937"/>
</dbReference>
<dbReference type="InterPro" id="IPR036388">
    <property type="entry name" value="WH-like_DNA-bd_sf"/>
</dbReference>
<evidence type="ECO:0000256" key="3">
    <source>
        <dbReference type="ARBA" id="ARBA00023163"/>
    </source>
</evidence>
<accession>A0ABW2JR55</accession>
<dbReference type="RefSeq" id="WP_381836179.1">
    <property type="nucleotide sequence ID" value="NZ_JBHTCF010000015.1"/>
</dbReference>
<dbReference type="InterPro" id="IPR051081">
    <property type="entry name" value="HTH_MetalResp_TranReg"/>
</dbReference>
<gene>
    <name evidence="5" type="ORF">ACFQVC_29305</name>
</gene>
<protein>
    <submittedName>
        <fullName evidence="5">DUF5937 family protein</fullName>
    </submittedName>
</protein>
<evidence type="ECO:0000313" key="6">
    <source>
        <dbReference type="Proteomes" id="UP001596523"/>
    </source>
</evidence>
<dbReference type="InterPro" id="IPR011991">
    <property type="entry name" value="ArsR-like_HTH"/>
</dbReference>
<reference evidence="6" key="1">
    <citation type="journal article" date="2019" name="Int. J. Syst. Evol. Microbiol.">
        <title>The Global Catalogue of Microorganisms (GCM) 10K type strain sequencing project: providing services to taxonomists for standard genome sequencing and annotation.</title>
        <authorList>
            <consortium name="The Broad Institute Genomics Platform"/>
            <consortium name="The Broad Institute Genome Sequencing Center for Infectious Disease"/>
            <person name="Wu L."/>
            <person name="Ma J."/>
        </authorList>
    </citation>
    <scope>NUCLEOTIDE SEQUENCE [LARGE SCALE GENOMIC DNA]</scope>
    <source>
        <strain evidence="6">SYNS20</strain>
    </source>
</reference>
<dbReference type="CDD" id="cd00090">
    <property type="entry name" value="HTH_ARSR"/>
    <property type="match status" value="1"/>
</dbReference>
<feature type="domain" description="HTH arsR-type" evidence="4">
    <location>
        <begin position="272"/>
        <end position="364"/>
    </location>
</feature>
<keyword evidence="6" id="KW-1185">Reference proteome</keyword>
<dbReference type="SUPFAM" id="SSF46785">
    <property type="entry name" value="Winged helix' DNA-binding domain"/>
    <property type="match status" value="1"/>
</dbReference>
<comment type="caution">
    <text evidence="5">The sequence shown here is derived from an EMBL/GenBank/DDBJ whole genome shotgun (WGS) entry which is preliminary data.</text>
</comment>